<evidence type="ECO:0000313" key="3">
    <source>
        <dbReference type="Proteomes" id="UP001159427"/>
    </source>
</evidence>
<feature type="non-terminal residue" evidence="2">
    <location>
        <position position="1"/>
    </location>
</feature>
<dbReference type="SUPFAM" id="SSF54277">
    <property type="entry name" value="CAD &amp; PB1 domains"/>
    <property type="match status" value="1"/>
</dbReference>
<evidence type="ECO:0000259" key="1">
    <source>
        <dbReference type="PROSITE" id="PS51745"/>
    </source>
</evidence>
<keyword evidence="3" id="KW-1185">Reference proteome</keyword>
<dbReference type="EMBL" id="CALNXI010003541">
    <property type="protein sequence ID" value="CAH3193613.1"/>
    <property type="molecule type" value="Genomic_DNA"/>
</dbReference>
<reference evidence="2 3" key="1">
    <citation type="submission" date="2022-05" db="EMBL/GenBank/DDBJ databases">
        <authorList>
            <consortium name="Genoscope - CEA"/>
            <person name="William W."/>
        </authorList>
    </citation>
    <scope>NUCLEOTIDE SEQUENCE [LARGE SCALE GENOMIC DNA]</scope>
</reference>
<protein>
    <recommendedName>
        <fullName evidence="1">PB1 domain-containing protein</fullName>
    </recommendedName>
</protein>
<dbReference type="PROSITE" id="PS51745">
    <property type="entry name" value="PB1"/>
    <property type="match status" value="1"/>
</dbReference>
<dbReference type="InterPro" id="IPR053793">
    <property type="entry name" value="PB1-like"/>
</dbReference>
<proteinExistence type="predicted"/>
<dbReference type="Proteomes" id="UP001159427">
    <property type="component" value="Unassembled WGS sequence"/>
</dbReference>
<evidence type="ECO:0000313" key="2">
    <source>
        <dbReference type="EMBL" id="CAH3193613.1"/>
    </source>
</evidence>
<accession>A0ABN8SQ69</accession>
<comment type="caution">
    <text evidence="2">The sequence shown here is derived from an EMBL/GenBank/DDBJ whole genome shotgun (WGS) entry which is preliminary data.</text>
</comment>
<feature type="non-terminal residue" evidence="2">
    <location>
        <position position="179"/>
    </location>
</feature>
<sequence length="179" mass="20250">GKRFATFLLENVSYDGLVSSIRKNCSSLAHLDADKIRLRYRDEDGDMVDVCQADLFAFSEMLRTSKEVKDRDYKKIFIQANEIDSPCPRKMKRVDSGVENSSTGDELSCLEPKQLSFYAPTFPSASFTEDARASPTSPVRFKQQEMKDSLTVLQVQIVTAKEALQKLNQLENEYVTLSS</sequence>
<dbReference type="Gene3D" id="3.10.20.90">
    <property type="entry name" value="Phosphatidylinositol 3-kinase Catalytic Subunit, Chain A, domain 1"/>
    <property type="match status" value="1"/>
</dbReference>
<feature type="domain" description="PB1" evidence="1">
    <location>
        <begin position="1"/>
        <end position="81"/>
    </location>
</feature>
<gene>
    <name evidence="2" type="ORF">PEVE_00026205</name>
</gene>
<organism evidence="2 3">
    <name type="scientific">Porites evermanni</name>
    <dbReference type="NCBI Taxonomy" id="104178"/>
    <lineage>
        <taxon>Eukaryota</taxon>
        <taxon>Metazoa</taxon>
        <taxon>Cnidaria</taxon>
        <taxon>Anthozoa</taxon>
        <taxon>Hexacorallia</taxon>
        <taxon>Scleractinia</taxon>
        <taxon>Fungiina</taxon>
        <taxon>Poritidae</taxon>
        <taxon>Porites</taxon>
    </lineage>
</organism>
<name>A0ABN8SQ69_9CNID</name>